<name>A0ACC1HB94_9FUNG</name>
<accession>A0ACC1HB94</accession>
<comment type="caution">
    <text evidence="1">The sequence shown here is derived from an EMBL/GenBank/DDBJ whole genome shotgun (WGS) entry which is preliminary data.</text>
</comment>
<sequence>MDPNQYMYPAAHSSEIMDEHGNRYFQYHPDQYVFFVPTEHGQVPIMNSVIPIDHMKTKAKQKAEKPQRAYNSFIWYRKDKIKEVIKQNPDMSQTRASQLVAEMWRKEPENVKAIYKRKYEQHKREIEAAEAAKRQQKDKTPSPVPAPAAVPIPHHLEARSASMYGHTVGGLGLAHSQGMAPRIGRDCGT</sequence>
<reference evidence="1" key="1">
    <citation type="submission" date="2022-06" db="EMBL/GenBank/DDBJ databases">
        <title>Phylogenomic reconstructions and comparative analyses of Kickxellomycotina fungi.</title>
        <authorList>
            <person name="Reynolds N.K."/>
            <person name="Stajich J.E."/>
            <person name="Barry K."/>
            <person name="Grigoriev I.V."/>
            <person name="Crous P."/>
            <person name="Smith M.E."/>
        </authorList>
    </citation>
    <scope>NUCLEOTIDE SEQUENCE</scope>
    <source>
        <strain evidence="1">RSA 2271</strain>
    </source>
</reference>
<evidence type="ECO:0000313" key="1">
    <source>
        <dbReference type="EMBL" id="KAJ1673717.1"/>
    </source>
</evidence>
<dbReference type="Proteomes" id="UP001145114">
    <property type="component" value="Unassembled WGS sequence"/>
</dbReference>
<proteinExistence type="predicted"/>
<protein>
    <submittedName>
        <fullName evidence="1">Uncharacterized protein</fullName>
    </submittedName>
</protein>
<evidence type="ECO:0000313" key="2">
    <source>
        <dbReference type="Proteomes" id="UP001145114"/>
    </source>
</evidence>
<organism evidence="1 2">
    <name type="scientific">Spiromyces aspiralis</name>
    <dbReference type="NCBI Taxonomy" id="68401"/>
    <lineage>
        <taxon>Eukaryota</taxon>
        <taxon>Fungi</taxon>
        <taxon>Fungi incertae sedis</taxon>
        <taxon>Zoopagomycota</taxon>
        <taxon>Kickxellomycotina</taxon>
        <taxon>Kickxellomycetes</taxon>
        <taxon>Kickxellales</taxon>
        <taxon>Kickxellaceae</taxon>
        <taxon>Spiromyces</taxon>
    </lineage>
</organism>
<dbReference type="EMBL" id="JAMZIH010006644">
    <property type="protein sequence ID" value="KAJ1673717.1"/>
    <property type="molecule type" value="Genomic_DNA"/>
</dbReference>
<gene>
    <name evidence="1" type="ORF">EV182_004699</name>
</gene>
<feature type="non-terminal residue" evidence="1">
    <location>
        <position position="189"/>
    </location>
</feature>
<keyword evidence="2" id="KW-1185">Reference proteome</keyword>